<keyword evidence="1" id="KW-1133">Transmembrane helix</keyword>
<reference evidence="3" key="1">
    <citation type="submission" date="2011-07" db="EMBL/GenBank/DDBJ databases">
        <authorList>
            <consortium name="Caenorhabditis brenneri Sequencing and Analysis Consortium"/>
            <person name="Wilson R.K."/>
        </authorList>
    </citation>
    <scope>NUCLEOTIDE SEQUENCE [LARGE SCALE GENOMIC DNA]</scope>
    <source>
        <strain evidence="3">PB2801</strain>
    </source>
</reference>
<name>G0N052_CAEBE</name>
<evidence type="ECO:0000256" key="1">
    <source>
        <dbReference type="SAM" id="Phobius"/>
    </source>
</evidence>
<dbReference type="InParanoid" id="G0N052"/>
<feature type="transmembrane region" description="Helical" evidence="1">
    <location>
        <begin position="57"/>
        <end position="77"/>
    </location>
</feature>
<feature type="transmembrane region" description="Helical" evidence="1">
    <location>
        <begin position="83"/>
        <end position="104"/>
    </location>
</feature>
<evidence type="ECO:0000313" key="2">
    <source>
        <dbReference type="EMBL" id="EGT48903.1"/>
    </source>
</evidence>
<accession>G0N052</accession>
<keyword evidence="1" id="KW-0472">Membrane</keyword>
<feature type="transmembrane region" description="Helical" evidence="1">
    <location>
        <begin position="27"/>
        <end position="45"/>
    </location>
</feature>
<organism evidence="3">
    <name type="scientific">Caenorhabditis brenneri</name>
    <name type="common">Nematode worm</name>
    <dbReference type="NCBI Taxonomy" id="135651"/>
    <lineage>
        <taxon>Eukaryota</taxon>
        <taxon>Metazoa</taxon>
        <taxon>Ecdysozoa</taxon>
        <taxon>Nematoda</taxon>
        <taxon>Chromadorea</taxon>
        <taxon>Rhabditida</taxon>
        <taxon>Rhabditina</taxon>
        <taxon>Rhabditomorpha</taxon>
        <taxon>Rhabditoidea</taxon>
        <taxon>Rhabditidae</taxon>
        <taxon>Peloderinae</taxon>
        <taxon>Caenorhabditis</taxon>
    </lineage>
</organism>
<feature type="transmembrane region" description="Helical" evidence="1">
    <location>
        <begin position="111"/>
        <end position="129"/>
    </location>
</feature>
<dbReference type="HOGENOM" id="CLU_1760411_0_0_1"/>
<evidence type="ECO:0000313" key="3">
    <source>
        <dbReference type="Proteomes" id="UP000008068"/>
    </source>
</evidence>
<proteinExistence type="predicted"/>
<dbReference type="Proteomes" id="UP000008068">
    <property type="component" value="Unassembled WGS sequence"/>
</dbReference>
<keyword evidence="3" id="KW-1185">Reference proteome</keyword>
<protein>
    <submittedName>
        <fullName evidence="2">Uncharacterized protein</fullName>
    </submittedName>
</protein>
<sequence>MKTDSQNVTIPFFKGGLELLSNPLKSLIHLPFPVLLVGIYCCLLAKRKSQFSKFLFSHMYVTVASVVIHQVLLHFFLEQVGYFFEALYFSLILHCSIQFIYLICKMCFVLIGWKTSLLVFLILIMFKFLKLGGDWYYCFYNKIEDIFR</sequence>
<dbReference type="EMBL" id="GL379824">
    <property type="protein sequence ID" value="EGT48903.1"/>
    <property type="molecule type" value="Genomic_DNA"/>
</dbReference>
<dbReference type="AlphaFoldDB" id="G0N052"/>
<gene>
    <name evidence="2" type="ORF">CAEBREN_12687</name>
</gene>
<keyword evidence="1" id="KW-0812">Transmembrane</keyword>